<gene>
    <name evidence="1" type="ORF">H1016_04925</name>
</gene>
<dbReference type="EMBL" id="DVAB01000039">
    <property type="protein sequence ID" value="HIK00854.1"/>
    <property type="molecule type" value="Genomic_DNA"/>
</dbReference>
<sequence>MGAQFPVGVRIRHCKVSLDFCHIEVIQGLVLKEVFSENDLSGELIPVTGKIEIERRFVEPFWDNIRHPSRNLRAFIHKHERHDDKYEIDFLRDPIAIFFKISKKVEGGLLRRTEKVIGRVLIGSTEVGDIELQK</sequence>
<reference evidence="1 2" key="1">
    <citation type="journal article" name="Nat. Commun.">
        <title>Undinarchaeota illuminate DPANN phylogeny and the impact of gene transfer on archaeal evolution.</title>
        <authorList>
            <person name="Dombrowski N."/>
            <person name="Williams T.A."/>
            <person name="Sun J."/>
            <person name="Woodcroft B.J."/>
            <person name="Lee J.H."/>
            <person name="Minh B.Q."/>
            <person name="Rinke C."/>
            <person name="Spang A."/>
        </authorList>
    </citation>
    <scope>NUCLEOTIDE SEQUENCE [LARGE SCALE GENOMIC DNA]</scope>
    <source>
        <strain evidence="1">MAG_bin1129</strain>
    </source>
</reference>
<organism evidence="1 2">
    <name type="scientific">Candidatus Naiadarchaeum limnaeum</name>
    <dbReference type="NCBI Taxonomy" id="2756139"/>
    <lineage>
        <taxon>Archaea</taxon>
        <taxon>Candidatus Undinarchaeota</taxon>
        <taxon>Candidatus Undinarchaeia</taxon>
        <taxon>Candidatus Naiadarchaeales</taxon>
        <taxon>Candidatus Naiadarchaeaceae</taxon>
        <taxon>Candidatus Naiadarchaeum</taxon>
    </lineage>
</organism>
<dbReference type="Proteomes" id="UP000646946">
    <property type="component" value="Unassembled WGS sequence"/>
</dbReference>
<protein>
    <submittedName>
        <fullName evidence="1">Uncharacterized protein</fullName>
    </submittedName>
</protein>
<comment type="caution">
    <text evidence="1">The sequence shown here is derived from an EMBL/GenBank/DDBJ whole genome shotgun (WGS) entry which is preliminary data.</text>
</comment>
<name>A0A832UP72_9ARCH</name>
<dbReference type="AlphaFoldDB" id="A0A832UP72"/>
<accession>A0A832UP72</accession>
<proteinExistence type="predicted"/>
<keyword evidence="2" id="KW-1185">Reference proteome</keyword>
<evidence type="ECO:0000313" key="1">
    <source>
        <dbReference type="EMBL" id="HIK00854.1"/>
    </source>
</evidence>
<evidence type="ECO:0000313" key="2">
    <source>
        <dbReference type="Proteomes" id="UP000646946"/>
    </source>
</evidence>